<name>A0A7W6UP60_9HYPH</name>
<dbReference type="EMBL" id="JACIHI010000010">
    <property type="protein sequence ID" value="MBB4440974.1"/>
    <property type="molecule type" value="Genomic_DNA"/>
</dbReference>
<dbReference type="Proteomes" id="UP000533724">
    <property type="component" value="Unassembled WGS sequence"/>
</dbReference>
<evidence type="ECO:0000313" key="2">
    <source>
        <dbReference type="Proteomes" id="UP000533724"/>
    </source>
</evidence>
<accession>A0A7W6UP60</accession>
<sequence length="105" mass="11522">MTYLKQPADRGRDAADKADLRLFGKNADGAPYRTFSSIAEAVRAEGKTPTLAVNAGMYRSDFSPMGLYVENGRELKPANSATPRPPPVARNFRFLAILRTIISSF</sequence>
<organism evidence="1 2">
    <name type="scientific">Rhizobium esperanzae</name>
    <dbReference type="NCBI Taxonomy" id="1967781"/>
    <lineage>
        <taxon>Bacteria</taxon>
        <taxon>Pseudomonadati</taxon>
        <taxon>Pseudomonadota</taxon>
        <taxon>Alphaproteobacteria</taxon>
        <taxon>Hyphomicrobiales</taxon>
        <taxon>Rhizobiaceae</taxon>
        <taxon>Rhizobium/Agrobacterium group</taxon>
        <taxon>Rhizobium</taxon>
    </lineage>
</organism>
<gene>
    <name evidence="1" type="ORF">GGE15_004253</name>
</gene>
<protein>
    <submittedName>
        <fullName evidence="1">Uncharacterized protein YigE (DUF2233 family)</fullName>
    </submittedName>
</protein>
<evidence type="ECO:0000313" key="1">
    <source>
        <dbReference type="EMBL" id="MBB4440974.1"/>
    </source>
</evidence>
<reference evidence="1 2" key="1">
    <citation type="submission" date="2020-08" db="EMBL/GenBank/DDBJ databases">
        <title>Genomic Encyclopedia of Type Strains, Phase IV (KMG-V): Genome sequencing to study the core and pangenomes of soil and plant-associated prokaryotes.</title>
        <authorList>
            <person name="Whitman W."/>
        </authorList>
    </citation>
    <scope>NUCLEOTIDE SEQUENCE [LARGE SCALE GENOMIC DNA]</scope>
    <source>
        <strain evidence="1 2">SEMIA 414</strain>
    </source>
</reference>
<comment type="caution">
    <text evidence="1">The sequence shown here is derived from an EMBL/GenBank/DDBJ whole genome shotgun (WGS) entry which is preliminary data.</text>
</comment>
<proteinExistence type="predicted"/>
<dbReference type="AlphaFoldDB" id="A0A7W6UP60"/>